<name>A0A0S2IUM2_LEPBO</name>
<dbReference type="EMBL" id="CP012029">
    <property type="protein sequence ID" value="ALO27354.1"/>
    <property type="molecule type" value="Genomic_DNA"/>
</dbReference>
<sequence>MEYFTIWNRIFRNDPIEIAITPAPIHRRIVSGKIKSMTIPTNVPREIFEYAEQGNQFWICFSISFTVFDPLCAECFLLIGFQEFSEPAKMWDYSFLN</sequence>
<dbReference type="RefSeq" id="WP_002743861.1">
    <property type="nucleotide sequence ID" value="NZ_CP012029.1"/>
</dbReference>
<dbReference type="AlphaFoldDB" id="A0A0S2IUM2"/>
<protein>
    <submittedName>
        <fullName evidence="1">Uncharacterized protein</fullName>
    </submittedName>
</protein>
<dbReference type="Proteomes" id="UP000058857">
    <property type="component" value="Chromosome 1"/>
</dbReference>
<proteinExistence type="predicted"/>
<accession>A0A0S2IUM2</accession>
<evidence type="ECO:0000313" key="1">
    <source>
        <dbReference type="EMBL" id="ALO27354.1"/>
    </source>
</evidence>
<organism evidence="1">
    <name type="scientific">Leptospira borgpetersenii serovar Ballum</name>
    <dbReference type="NCBI Taxonomy" id="280505"/>
    <lineage>
        <taxon>Bacteria</taxon>
        <taxon>Pseudomonadati</taxon>
        <taxon>Spirochaetota</taxon>
        <taxon>Spirochaetia</taxon>
        <taxon>Leptospirales</taxon>
        <taxon>Leptospiraceae</taxon>
        <taxon>Leptospira</taxon>
    </lineage>
</organism>
<reference evidence="1 2" key="1">
    <citation type="journal article" date="2015" name="PLoS Negl. Trop. Dis.">
        <title>Distribution of Plasmids in Distinct Leptospira Pathogenic Species.</title>
        <authorList>
            <person name="Wang Y."/>
            <person name="Zhuang X."/>
            <person name="Zhong Y."/>
            <person name="Zhang C."/>
            <person name="Zhang Y."/>
            <person name="Zeng L."/>
            <person name="Zhu Y."/>
            <person name="He P."/>
            <person name="Dong K."/>
            <person name="Pal U."/>
            <person name="Guo X."/>
            <person name="Qin J."/>
        </authorList>
    </citation>
    <scope>NUCLEOTIDE SEQUENCE [LARGE SCALE GENOMIC DNA]</scope>
    <source>
        <strain evidence="1 2">56604</strain>
    </source>
</reference>
<gene>
    <name evidence="1" type="ORF">LBBP_03149</name>
</gene>
<evidence type="ECO:0000313" key="2">
    <source>
        <dbReference type="Proteomes" id="UP000058857"/>
    </source>
</evidence>